<keyword evidence="2" id="KW-1185">Reference proteome</keyword>
<name>A0ABV2CZA7_9SPHN</name>
<proteinExistence type="predicted"/>
<dbReference type="Proteomes" id="UP001548713">
    <property type="component" value="Unassembled WGS sequence"/>
</dbReference>
<dbReference type="EMBL" id="JBEWLY010000008">
    <property type="protein sequence ID" value="MET1754744.1"/>
    <property type="molecule type" value="Genomic_DNA"/>
</dbReference>
<organism evidence="1 2">
    <name type="scientific">Novosphingobium kalidii</name>
    <dbReference type="NCBI Taxonomy" id="3230299"/>
    <lineage>
        <taxon>Bacteria</taxon>
        <taxon>Pseudomonadati</taxon>
        <taxon>Pseudomonadota</taxon>
        <taxon>Alphaproteobacteria</taxon>
        <taxon>Sphingomonadales</taxon>
        <taxon>Sphingomonadaceae</taxon>
        <taxon>Novosphingobium</taxon>
    </lineage>
</organism>
<sequence>MSLTVEPAKPQIGGIIRVNKDHLLDNEGMMHRIVPYTDEGRVMFRTTIAGKEKPVAWRLRRNFDAFARSPEAEVALRQPQRAIIDPRNPAKYQP</sequence>
<evidence type="ECO:0000313" key="1">
    <source>
        <dbReference type="EMBL" id="MET1754744.1"/>
    </source>
</evidence>
<reference evidence="1 2" key="1">
    <citation type="submission" date="2024-07" db="EMBL/GenBank/DDBJ databases">
        <title>Novosphingobium kalidii RD2P27.</title>
        <authorList>
            <person name="Sun J.-Q."/>
        </authorList>
    </citation>
    <scope>NUCLEOTIDE SEQUENCE [LARGE SCALE GENOMIC DNA]</scope>
    <source>
        <strain evidence="1 2">RD2P27</strain>
    </source>
</reference>
<evidence type="ECO:0000313" key="2">
    <source>
        <dbReference type="Proteomes" id="UP001548713"/>
    </source>
</evidence>
<comment type="caution">
    <text evidence="1">The sequence shown here is derived from an EMBL/GenBank/DDBJ whole genome shotgun (WGS) entry which is preliminary data.</text>
</comment>
<protein>
    <submittedName>
        <fullName evidence="1">Uncharacterized protein</fullName>
    </submittedName>
</protein>
<dbReference type="RefSeq" id="WP_353983208.1">
    <property type="nucleotide sequence ID" value="NZ_JBEWLY010000008.1"/>
</dbReference>
<accession>A0ABV2CZA7</accession>
<gene>
    <name evidence="1" type="ORF">ABVV53_04625</name>
</gene>